<feature type="transmembrane region" description="Helical" evidence="6">
    <location>
        <begin position="210"/>
        <end position="231"/>
    </location>
</feature>
<feature type="transmembrane region" description="Helical" evidence="6">
    <location>
        <begin position="292"/>
        <end position="312"/>
    </location>
</feature>
<evidence type="ECO:0000259" key="7">
    <source>
        <dbReference type="Pfam" id="PF01794"/>
    </source>
</evidence>
<evidence type="ECO:0000256" key="4">
    <source>
        <dbReference type="ARBA" id="ARBA00023065"/>
    </source>
</evidence>
<feature type="transmembrane region" description="Helical" evidence="6">
    <location>
        <begin position="252"/>
        <end position="272"/>
    </location>
</feature>
<feature type="domain" description="Ferric oxidoreductase" evidence="7">
    <location>
        <begin position="162"/>
        <end position="307"/>
    </location>
</feature>
<sequence>MFDLPQRPFRLAIPVTKFDYLSFHVSCFLSLRVASLSNPSIIIRGDDTSAMSLQWPWHFVSVSPTEKQHRRELLDLRGYYAQCSFLLLIILVRVYNSYFRTADKPNDSRTRRRQRSWWDLPPFANWTETRKQYTICIAWLVCLLGLAVWNSGNDYLHLTKALGHVALSQLPFQVLMAPAFYLNPNGPATPSTMSILTSISQPALTPYHRLFGRIVMSPLLAGHAALYLNFFAQSSHPDFGSLLAKRIQDPDVQWGFGGLTFAVMILLFVRPLRTAFWVQLWPSSSVKARREVFYYMHVSLVALLCVAAYFHVAQAQIFVIEALGASAQRGVWFAAGVDDASYDVLM</sequence>
<dbReference type="GO" id="GO:0016491">
    <property type="term" value="F:oxidoreductase activity"/>
    <property type="evidence" value="ECO:0007669"/>
    <property type="project" value="UniProtKB-ARBA"/>
</dbReference>
<organism evidence="8 9">
    <name type="scientific">Aspergillus nomiae NRRL (strain ATCC 15546 / NRRL 13137 / CBS 260.88 / M93)</name>
    <dbReference type="NCBI Taxonomy" id="1509407"/>
    <lineage>
        <taxon>Eukaryota</taxon>
        <taxon>Fungi</taxon>
        <taxon>Dikarya</taxon>
        <taxon>Ascomycota</taxon>
        <taxon>Pezizomycotina</taxon>
        <taxon>Eurotiomycetes</taxon>
        <taxon>Eurotiomycetidae</taxon>
        <taxon>Eurotiales</taxon>
        <taxon>Aspergillaceae</taxon>
        <taxon>Aspergillus</taxon>
        <taxon>Aspergillus subgen. Circumdati</taxon>
    </lineage>
</organism>
<evidence type="ECO:0000313" key="8">
    <source>
        <dbReference type="EMBL" id="KNG81764.1"/>
    </source>
</evidence>
<keyword evidence="2 6" id="KW-0812">Transmembrane</keyword>
<feature type="transmembrane region" description="Helical" evidence="6">
    <location>
        <begin position="161"/>
        <end position="181"/>
    </location>
</feature>
<keyword evidence="3 6" id="KW-1133">Transmembrane helix</keyword>
<dbReference type="GO" id="GO:0006811">
    <property type="term" value="P:monoatomic ion transport"/>
    <property type="evidence" value="ECO:0007669"/>
    <property type="project" value="UniProtKB-KW"/>
</dbReference>
<evidence type="ECO:0000256" key="1">
    <source>
        <dbReference type="ARBA" id="ARBA00004141"/>
    </source>
</evidence>
<dbReference type="OrthoDB" id="10006946at2759"/>
<evidence type="ECO:0000256" key="2">
    <source>
        <dbReference type="ARBA" id="ARBA00022692"/>
    </source>
</evidence>
<keyword evidence="4" id="KW-0813">Transport</keyword>
<dbReference type="AlphaFoldDB" id="A0A0L1IQK6"/>
<protein>
    <recommendedName>
        <fullName evidence="7">Ferric oxidoreductase domain-containing protein</fullName>
    </recommendedName>
</protein>
<feature type="non-terminal residue" evidence="8">
    <location>
        <position position="346"/>
    </location>
</feature>
<keyword evidence="5 6" id="KW-0472">Membrane</keyword>
<evidence type="ECO:0000313" key="9">
    <source>
        <dbReference type="Proteomes" id="UP000037505"/>
    </source>
</evidence>
<feature type="transmembrane region" description="Helical" evidence="6">
    <location>
        <begin position="132"/>
        <end position="149"/>
    </location>
</feature>
<comment type="caution">
    <text evidence="8">The sequence shown here is derived from an EMBL/GenBank/DDBJ whole genome shotgun (WGS) entry which is preliminary data.</text>
</comment>
<name>A0A0L1IQK6_ASPN3</name>
<evidence type="ECO:0000256" key="6">
    <source>
        <dbReference type="SAM" id="Phobius"/>
    </source>
</evidence>
<reference evidence="8 9" key="1">
    <citation type="submission" date="2014-06" db="EMBL/GenBank/DDBJ databases">
        <title>The Genome of the Aflatoxigenic Filamentous Fungus Aspergillus nomius.</title>
        <authorList>
            <person name="Moore M.G."/>
            <person name="Shannon B.M."/>
            <person name="Brian M.M."/>
        </authorList>
    </citation>
    <scope>NUCLEOTIDE SEQUENCE [LARGE SCALE GENOMIC DNA]</scope>
    <source>
        <strain evidence="8 9">NRRL 13137</strain>
    </source>
</reference>
<dbReference type="Proteomes" id="UP000037505">
    <property type="component" value="Unassembled WGS sequence"/>
</dbReference>
<keyword evidence="9" id="KW-1185">Reference proteome</keyword>
<dbReference type="Pfam" id="PF01794">
    <property type="entry name" value="Ferric_reduct"/>
    <property type="match status" value="1"/>
</dbReference>
<dbReference type="InterPro" id="IPR013130">
    <property type="entry name" value="Fe3_Rdtase_TM_dom"/>
</dbReference>
<evidence type="ECO:0000256" key="5">
    <source>
        <dbReference type="ARBA" id="ARBA00023136"/>
    </source>
</evidence>
<dbReference type="RefSeq" id="XP_015402687.1">
    <property type="nucleotide sequence ID" value="XM_015553963.1"/>
</dbReference>
<comment type="subcellular location">
    <subcellularLocation>
        <location evidence="1">Membrane</location>
        <topology evidence="1">Multi-pass membrane protein</topology>
    </subcellularLocation>
</comment>
<dbReference type="GeneID" id="26810511"/>
<evidence type="ECO:0000256" key="3">
    <source>
        <dbReference type="ARBA" id="ARBA00022989"/>
    </source>
</evidence>
<feature type="transmembrane region" description="Helical" evidence="6">
    <location>
        <begin position="79"/>
        <end position="98"/>
    </location>
</feature>
<dbReference type="GO" id="GO:0016020">
    <property type="term" value="C:membrane"/>
    <property type="evidence" value="ECO:0007669"/>
    <property type="project" value="UniProtKB-SubCell"/>
</dbReference>
<proteinExistence type="predicted"/>
<gene>
    <name evidence="8" type="ORF">ANOM_008707</name>
</gene>
<accession>A0A0L1IQK6</accession>
<keyword evidence="4" id="KW-0406">Ion transport</keyword>
<dbReference type="EMBL" id="JNOM01000412">
    <property type="protein sequence ID" value="KNG81764.1"/>
    <property type="molecule type" value="Genomic_DNA"/>
</dbReference>
<dbReference type="STRING" id="1509407.A0A0L1IQK6"/>